<dbReference type="EMBL" id="VSRR010041205">
    <property type="protein sequence ID" value="MPC75475.1"/>
    <property type="molecule type" value="Genomic_DNA"/>
</dbReference>
<feature type="region of interest" description="Disordered" evidence="1">
    <location>
        <begin position="82"/>
        <end position="105"/>
    </location>
</feature>
<sequence>MDLGFIGRVICVPVSGVGATPELRHAWATLTLSEESQQHRQYTARPVTNANSGVSRAHGGHLSVKGAPRDGASHGKILQAPTAILSRTAPHSTAPSRGLRWNAGKSLGGGGNSDVVCRALQANDGHFLPRPEPTRPPRRGHSVLLIFGDAQKGVSAHSDKGQAPPGVGQGSAGMGWQGRCAGEHPALYG</sequence>
<reference evidence="2 3" key="1">
    <citation type="submission" date="2019-05" db="EMBL/GenBank/DDBJ databases">
        <title>Another draft genome of Portunus trituberculatus and its Hox gene families provides insights of decapod evolution.</title>
        <authorList>
            <person name="Jeong J.-H."/>
            <person name="Song I."/>
            <person name="Kim S."/>
            <person name="Choi T."/>
            <person name="Kim D."/>
            <person name="Ryu S."/>
            <person name="Kim W."/>
        </authorList>
    </citation>
    <scope>NUCLEOTIDE SEQUENCE [LARGE SCALE GENOMIC DNA]</scope>
    <source>
        <tissue evidence="2">Muscle</tissue>
    </source>
</reference>
<name>A0A5B7I025_PORTR</name>
<dbReference type="AlphaFoldDB" id="A0A5B7I025"/>
<feature type="region of interest" description="Disordered" evidence="1">
    <location>
        <begin position="153"/>
        <end position="178"/>
    </location>
</feature>
<gene>
    <name evidence="2" type="ORF">E2C01_069864</name>
</gene>
<organism evidence="2 3">
    <name type="scientific">Portunus trituberculatus</name>
    <name type="common">Swimming crab</name>
    <name type="synonym">Neptunus trituberculatus</name>
    <dbReference type="NCBI Taxonomy" id="210409"/>
    <lineage>
        <taxon>Eukaryota</taxon>
        <taxon>Metazoa</taxon>
        <taxon>Ecdysozoa</taxon>
        <taxon>Arthropoda</taxon>
        <taxon>Crustacea</taxon>
        <taxon>Multicrustacea</taxon>
        <taxon>Malacostraca</taxon>
        <taxon>Eumalacostraca</taxon>
        <taxon>Eucarida</taxon>
        <taxon>Decapoda</taxon>
        <taxon>Pleocyemata</taxon>
        <taxon>Brachyura</taxon>
        <taxon>Eubrachyura</taxon>
        <taxon>Portunoidea</taxon>
        <taxon>Portunidae</taxon>
        <taxon>Portuninae</taxon>
        <taxon>Portunus</taxon>
    </lineage>
</organism>
<protein>
    <submittedName>
        <fullName evidence="2">Uncharacterized protein</fullName>
    </submittedName>
</protein>
<feature type="compositionally biased region" description="Gly residues" evidence="1">
    <location>
        <begin position="167"/>
        <end position="176"/>
    </location>
</feature>
<evidence type="ECO:0000256" key="1">
    <source>
        <dbReference type="SAM" id="MobiDB-lite"/>
    </source>
</evidence>
<comment type="caution">
    <text evidence="2">The sequence shown here is derived from an EMBL/GenBank/DDBJ whole genome shotgun (WGS) entry which is preliminary data.</text>
</comment>
<keyword evidence="3" id="KW-1185">Reference proteome</keyword>
<proteinExistence type="predicted"/>
<evidence type="ECO:0000313" key="2">
    <source>
        <dbReference type="EMBL" id="MPC75475.1"/>
    </source>
</evidence>
<evidence type="ECO:0000313" key="3">
    <source>
        <dbReference type="Proteomes" id="UP000324222"/>
    </source>
</evidence>
<dbReference type="Proteomes" id="UP000324222">
    <property type="component" value="Unassembled WGS sequence"/>
</dbReference>
<accession>A0A5B7I025</accession>